<evidence type="ECO:0000256" key="1">
    <source>
        <dbReference type="SAM" id="MobiDB-lite"/>
    </source>
</evidence>
<organism evidence="2 3">
    <name type="scientific">Lecanosticta acicola</name>
    <dbReference type="NCBI Taxonomy" id="111012"/>
    <lineage>
        <taxon>Eukaryota</taxon>
        <taxon>Fungi</taxon>
        <taxon>Dikarya</taxon>
        <taxon>Ascomycota</taxon>
        <taxon>Pezizomycotina</taxon>
        <taxon>Dothideomycetes</taxon>
        <taxon>Dothideomycetidae</taxon>
        <taxon>Mycosphaerellales</taxon>
        <taxon>Mycosphaerellaceae</taxon>
        <taxon>Lecanosticta</taxon>
    </lineage>
</organism>
<reference evidence="2" key="1">
    <citation type="submission" date="2023-11" db="EMBL/GenBank/DDBJ databases">
        <authorList>
            <person name="Alioto T."/>
            <person name="Alioto T."/>
            <person name="Gomez Garrido J."/>
        </authorList>
    </citation>
    <scope>NUCLEOTIDE SEQUENCE</scope>
</reference>
<accession>A0AAI8W1N5</accession>
<feature type="compositionally biased region" description="Basic and acidic residues" evidence="1">
    <location>
        <begin position="1"/>
        <end position="14"/>
    </location>
</feature>
<gene>
    <name evidence="2" type="ORF">LECACI_7A000724</name>
</gene>
<feature type="region of interest" description="Disordered" evidence="1">
    <location>
        <begin position="1"/>
        <end position="88"/>
    </location>
</feature>
<proteinExistence type="predicted"/>
<sequence length="88" mass="9036">MDTLKSKIEQKLGDHPNVSADADVDPTSGVARETHEKSPVQQRIEAGQGYGTDESKLPQAGNTTAPETTSAGSASGAIAEGKGSDQLL</sequence>
<comment type="caution">
    <text evidence="2">The sequence shown here is derived from an EMBL/GenBank/DDBJ whole genome shotgun (WGS) entry which is preliminary data.</text>
</comment>
<dbReference type="Proteomes" id="UP001296104">
    <property type="component" value="Unassembled WGS sequence"/>
</dbReference>
<evidence type="ECO:0000313" key="3">
    <source>
        <dbReference type="Proteomes" id="UP001296104"/>
    </source>
</evidence>
<protein>
    <submittedName>
        <fullName evidence="2">Uncharacterized protein</fullName>
    </submittedName>
</protein>
<keyword evidence="3" id="KW-1185">Reference proteome</keyword>
<feature type="compositionally biased region" description="Low complexity" evidence="1">
    <location>
        <begin position="63"/>
        <end position="81"/>
    </location>
</feature>
<dbReference type="AlphaFoldDB" id="A0AAI8W1N5"/>
<evidence type="ECO:0000313" key="2">
    <source>
        <dbReference type="EMBL" id="CAK3792328.1"/>
    </source>
</evidence>
<name>A0AAI8W1N5_9PEZI</name>
<dbReference type="EMBL" id="CAVMBE010000002">
    <property type="protein sequence ID" value="CAK3792328.1"/>
    <property type="molecule type" value="Genomic_DNA"/>
</dbReference>